<dbReference type="Pfam" id="PF10544">
    <property type="entry name" value="T5orf172"/>
    <property type="match status" value="1"/>
</dbReference>
<keyword evidence="4" id="KW-1185">Reference proteome</keyword>
<reference evidence="3 4" key="1">
    <citation type="journal article" date="2020" name="ISME J.">
        <title>Uncovering the hidden diversity of litter-decomposition mechanisms in mushroom-forming fungi.</title>
        <authorList>
            <person name="Floudas D."/>
            <person name="Bentzer J."/>
            <person name="Ahren D."/>
            <person name="Johansson T."/>
            <person name="Persson P."/>
            <person name="Tunlid A."/>
        </authorList>
    </citation>
    <scope>NUCLEOTIDE SEQUENCE [LARGE SCALE GENOMIC DNA]</scope>
    <source>
        <strain evidence="3 4">CBS 291.85</strain>
    </source>
</reference>
<accession>A0A8H5FUP3</accession>
<evidence type="ECO:0000256" key="1">
    <source>
        <dbReference type="SAM" id="MobiDB-lite"/>
    </source>
</evidence>
<feature type="region of interest" description="Disordered" evidence="1">
    <location>
        <begin position="1"/>
        <end position="41"/>
    </location>
</feature>
<sequence length="179" mass="19714">MDPDLSIERTEMEELGKKDGGGEPSGGEDGMDVEMVEPEDDPASELLLRGGKGGLASSFSGIPTQRVTSGLNYWLYDPNTQSWKYGATTSTAQKRCDQINSQCKTNYEVVVYVESDDIFATERFAHALFHAQNLAIPAVQCRGCHHIHRELFHLGTCSQATVLNATRYLHLAIAFGVQF</sequence>
<evidence type="ECO:0000313" key="4">
    <source>
        <dbReference type="Proteomes" id="UP000559256"/>
    </source>
</evidence>
<proteinExistence type="predicted"/>
<comment type="caution">
    <text evidence="3">The sequence shown here is derived from an EMBL/GenBank/DDBJ whole genome shotgun (WGS) entry which is preliminary data.</text>
</comment>
<feature type="domain" description="Bacteriophage T5 Orf172 DNA-binding" evidence="2">
    <location>
        <begin position="73"/>
        <end position="154"/>
    </location>
</feature>
<feature type="compositionally biased region" description="Acidic residues" evidence="1">
    <location>
        <begin position="29"/>
        <end position="41"/>
    </location>
</feature>
<dbReference type="Proteomes" id="UP000559256">
    <property type="component" value="Unassembled WGS sequence"/>
</dbReference>
<protein>
    <recommendedName>
        <fullName evidence="2">Bacteriophage T5 Orf172 DNA-binding domain-containing protein</fullName>
    </recommendedName>
</protein>
<feature type="compositionally biased region" description="Basic and acidic residues" evidence="1">
    <location>
        <begin position="1"/>
        <end position="21"/>
    </location>
</feature>
<evidence type="ECO:0000259" key="2">
    <source>
        <dbReference type="Pfam" id="PF10544"/>
    </source>
</evidence>
<name>A0A8H5FUP3_9AGAR</name>
<dbReference type="EMBL" id="JAACJM010000080">
    <property type="protein sequence ID" value="KAF5349423.1"/>
    <property type="molecule type" value="Genomic_DNA"/>
</dbReference>
<evidence type="ECO:0000313" key="3">
    <source>
        <dbReference type="EMBL" id="KAF5349423.1"/>
    </source>
</evidence>
<dbReference type="InterPro" id="IPR018306">
    <property type="entry name" value="Phage_T5_Orf172_DNA-bd"/>
</dbReference>
<gene>
    <name evidence="3" type="ORF">D9758_014616</name>
</gene>
<organism evidence="3 4">
    <name type="scientific">Tetrapyrgos nigripes</name>
    <dbReference type="NCBI Taxonomy" id="182062"/>
    <lineage>
        <taxon>Eukaryota</taxon>
        <taxon>Fungi</taxon>
        <taxon>Dikarya</taxon>
        <taxon>Basidiomycota</taxon>
        <taxon>Agaricomycotina</taxon>
        <taxon>Agaricomycetes</taxon>
        <taxon>Agaricomycetidae</taxon>
        <taxon>Agaricales</taxon>
        <taxon>Marasmiineae</taxon>
        <taxon>Marasmiaceae</taxon>
        <taxon>Tetrapyrgos</taxon>
    </lineage>
</organism>
<dbReference type="AlphaFoldDB" id="A0A8H5FUP3"/>